<evidence type="ECO:0000256" key="1">
    <source>
        <dbReference type="ARBA" id="ARBA00004141"/>
    </source>
</evidence>
<feature type="transmembrane region" description="Helical" evidence="6">
    <location>
        <begin position="151"/>
        <end position="169"/>
    </location>
</feature>
<dbReference type="RefSeq" id="WP_090481406.1">
    <property type="nucleotide sequence ID" value="NZ_LT629710.1"/>
</dbReference>
<dbReference type="AlphaFoldDB" id="A0A1H0JWE5"/>
<evidence type="ECO:0000256" key="6">
    <source>
        <dbReference type="SAM" id="Phobius"/>
    </source>
</evidence>
<keyword evidence="2 6" id="KW-0812">Transmembrane</keyword>
<evidence type="ECO:0000313" key="8">
    <source>
        <dbReference type="EMBL" id="SDO47813.1"/>
    </source>
</evidence>
<evidence type="ECO:0000256" key="2">
    <source>
        <dbReference type="ARBA" id="ARBA00022692"/>
    </source>
</evidence>
<organism evidence="8 9">
    <name type="scientific">Nakamurella panacisegetis</name>
    <dbReference type="NCBI Taxonomy" id="1090615"/>
    <lineage>
        <taxon>Bacteria</taxon>
        <taxon>Bacillati</taxon>
        <taxon>Actinomycetota</taxon>
        <taxon>Actinomycetes</taxon>
        <taxon>Nakamurellales</taxon>
        <taxon>Nakamurellaceae</taxon>
        <taxon>Nakamurella</taxon>
    </lineage>
</organism>
<reference evidence="8 9" key="1">
    <citation type="submission" date="2016-10" db="EMBL/GenBank/DDBJ databases">
        <authorList>
            <person name="de Groot N.N."/>
        </authorList>
    </citation>
    <scope>NUCLEOTIDE SEQUENCE [LARGE SCALE GENOMIC DNA]</scope>
    <source>
        <strain evidence="9">P4-7,KCTC 19426,CECT 7604</strain>
    </source>
</reference>
<gene>
    <name evidence="8" type="ORF">SAMN04515671_1066</name>
</gene>
<accession>A0A1H0JWE5</accession>
<feature type="transmembrane region" description="Helical" evidence="6">
    <location>
        <begin position="92"/>
        <end position="112"/>
    </location>
</feature>
<name>A0A1H0JWE5_9ACTN</name>
<dbReference type="GO" id="GO:0016020">
    <property type="term" value="C:membrane"/>
    <property type="evidence" value="ECO:0007669"/>
    <property type="project" value="UniProtKB-SubCell"/>
</dbReference>
<feature type="region of interest" description="Disordered" evidence="5">
    <location>
        <begin position="178"/>
        <end position="198"/>
    </location>
</feature>
<evidence type="ECO:0000313" key="9">
    <source>
        <dbReference type="Proteomes" id="UP000198741"/>
    </source>
</evidence>
<keyword evidence="9" id="KW-1185">Reference proteome</keyword>
<evidence type="ECO:0000256" key="5">
    <source>
        <dbReference type="SAM" id="MobiDB-lite"/>
    </source>
</evidence>
<proteinExistence type="predicted"/>
<keyword evidence="4 6" id="KW-0472">Membrane</keyword>
<evidence type="ECO:0000256" key="3">
    <source>
        <dbReference type="ARBA" id="ARBA00022989"/>
    </source>
</evidence>
<dbReference type="OrthoDB" id="4827239at2"/>
<dbReference type="STRING" id="1090615.SAMN04515671_1066"/>
<comment type="subcellular location">
    <subcellularLocation>
        <location evidence="1">Membrane</location>
        <topology evidence="1">Multi-pass membrane protein</topology>
    </subcellularLocation>
</comment>
<evidence type="ECO:0000259" key="7">
    <source>
        <dbReference type="Pfam" id="PF01794"/>
    </source>
</evidence>
<sequence>MSTQILWYASRATGAVSLVLFSAVMVLGILTAGRKGSSFLPRAAVLRLHRSLTITSMAFLAIHIVTAISDGYVSLSFLDAILPFRSAWEPMWIGLGTVAVDLMLAVGITSALRRRLSPSAWKAVHLSSYAMWPIAVLHGFGTSGGDGTSPWMIILDIVCIAGVLGALAVRLRPDRHPDSVARQAATTAHPRESIGAGR</sequence>
<dbReference type="InterPro" id="IPR013130">
    <property type="entry name" value="Fe3_Rdtase_TM_dom"/>
</dbReference>
<dbReference type="Pfam" id="PF01794">
    <property type="entry name" value="Ferric_reduct"/>
    <property type="match status" value="1"/>
</dbReference>
<evidence type="ECO:0000256" key="4">
    <source>
        <dbReference type="ARBA" id="ARBA00023136"/>
    </source>
</evidence>
<dbReference type="Proteomes" id="UP000198741">
    <property type="component" value="Chromosome I"/>
</dbReference>
<feature type="transmembrane region" description="Helical" evidence="6">
    <location>
        <begin position="12"/>
        <end position="32"/>
    </location>
</feature>
<keyword evidence="3 6" id="KW-1133">Transmembrane helix</keyword>
<feature type="domain" description="Ferric oxidoreductase" evidence="7">
    <location>
        <begin position="13"/>
        <end position="135"/>
    </location>
</feature>
<dbReference type="EMBL" id="LT629710">
    <property type="protein sequence ID" value="SDO47813.1"/>
    <property type="molecule type" value="Genomic_DNA"/>
</dbReference>
<feature type="transmembrane region" description="Helical" evidence="6">
    <location>
        <begin position="52"/>
        <end position="72"/>
    </location>
</feature>
<protein>
    <submittedName>
        <fullName evidence="8">Ferric reductase like transmembrane component</fullName>
    </submittedName>
</protein>
<feature type="transmembrane region" description="Helical" evidence="6">
    <location>
        <begin position="124"/>
        <end position="145"/>
    </location>
</feature>